<reference evidence="1 2" key="1">
    <citation type="submission" date="2019-12" db="EMBL/GenBank/DDBJ databases">
        <title>Paenibacillus sp. nov., an endophytic bacterium isolated from the stem of Dendrobium.</title>
        <authorList>
            <person name="Zhao R."/>
        </authorList>
    </citation>
    <scope>NUCLEOTIDE SEQUENCE [LARGE SCALE GENOMIC DNA]</scope>
    <source>
        <strain evidence="1 2">HJL G12</strain>
    </source>
</reference>
<dbReference type="EMBL" id="WUBI01000001">
    <property type="protein sequence ID" value="MWV44034.1"/>
    <property type="molecule type" value="Genomic_DNA"/>
</dbReference>
<keyword evidence="2" id="KW-1185">Reference proteome</keyword>
<evidence type="ECO:0000313" key="2">
    <source>
        <dbReference type="Proteomes" id="UP000460318"/>
    </source>
</evidence>
<gene>
    <name evidence="1" type="ORF">GRF59_10350</name>
</gene>
<accession>A0A7X3IHJ0</accession>
<dbReference type="AlphaFoldDB" id="A0A7X3IHJ0"/>
<evidence type="ECO:0000313" key="1">
    <source>
        <dbReference type="EMBL" id="MWV44034.1"/>
    </source>
</evidence>
<evidence type="ECO:0008006" key="3">
    <source>
        <dbReference type="Google" id="ProtNLM"/>
    </source>
</evidence>
<dbReference type="RefSeq" id="WP_160497490.1">
    <property type="nucleotide sequence ID" value="NZ_WUBI01000001.1"/>
</dbReference>
<comment type="caution">
    <text evidence="1">The sequence shown here is derived from an EMBL/GenBank/DDBJ whole genome shotgun (WGS) entry which is preliminary data.</text>
</comment>
<sequence length="174" mass="19554">MKVTSLLSLPREDWNRQHSRVLRFLFEHGGKQTVRKDYVRLAQANEHFLRQPGTSLLTATVRGETGPVLIGASFIENYGEDAFLIAVHPLYRRKRVGYSLLTEQLERLGRIQCQAGLNQISFLNLCFRAGLTASSLTKAASGRILLQLEGNSKNTARYQAALTKEGETMCRFPS</sequence>
<dbReference type="Proteomes" id="UP000460318">
    <property type="component" value="Unassembled WGS sequence"/>
</dbReference>
<protein>
    <recommendedName>
        <fullName evidence="3">GNAT family N-acetyltransferase</fullName>
    </recommendedName>
</protein>
<organism evidence="1 2">
    <name type="scientific">Paenibacillus dendrobii</name>
    <dbReference type="NCBI Taxonomy" id="2691084"/>
    <lineage>
        <taxon>Bacteria</taxon>
        <taxon>Bacillati</taxon>
        <taxon>Bacillota</taxon>
        <taxon>Bacilli</taxon>
        <taxon>Bacillales</taxon>
        <taxon>Paenibacillaceae</taxon>
        <taxon>Paenibacillus</taxon>
    </lineage>
</organism>
<name>A0A7X3IHJ0_9BACL</name>
<proteinExistence type="predicted"/>